<dbReference type="AlphaFoldDB" id="A0A2T8I8G5"/>
<evidence type="ECO:0000256" key="1">
    <source>
        <dbReference type="SAM" id="MobiDB-lite"/>
    </source>
</evidence>
<feature type="compositionally biased region" description="Basic residues" evidence="1">
    <location>
        <begin position="56"/>
        <end position="65"/>
    </location>
</feature>
<reference evidence="2" key="1">
    <citation type="submission" date="2018-04" db="EMBL/GenBank/DDBJ databases">
        <title>WGS assembly of Panicum hallii.</title>
        <authorList>
            <person name="Lovell J."/>
            <person name="Jenkins J."/>
            <person name="Lowry D."/>
            <person name="Mamidi S."/>
            <person name="Sreedasyam A."/>
            <person name="Weng X."/>
            <person name="Barry K."/>
            <person name="Bonette J."/>
            <person name="Campitelli B."/>
            <person name="Daum C."/>
            <person name="Gordon S."/>
            <person name="Gould B."/>
            <person name="Lipzen A."/>
            <person name="Macqueen A."/>
            <person name="Palacio-Mejia J."/>
            <person name="Plott C."/>
            <person name="Shakirov E."/>
            <person name="Shu S."/>
            <person name="Yoshinaga Y."/>
            <person name="Zane M."/>
            <person name="Rokhsar D."/>
            <person name="Grimwood J."/>
            <person name="Schmutz J."/>
            <person name="Juenger T."/>
        </authorList>
    </citation>
    <scope>NUCLEOTIDE SEQUENCE [LARGE SCALE GENOMIC DNA]</scope>
    <source>
        <strain evidence="2">FIL2</strain>
    </source>
</reference>
<gene>
    <name evidence="2" type="ORF">PAHAL_8G110800</name>
</gene>
<dbReference type="EMBL" id="CM008053">
    <property type="protein sequence ID" value="PVH33967.1"/>
    <property type="molecule type" value="Genomic_DNA"/>
</dbReference>
<protein>
    <submittedName>
        <fullName evidence="2">Uncharacterized protein</fullName>
    </submittedName>
</protein>
<accession>A0A2T8I8G5</accession>
<dbReference type="Gramene" id="PVH33967">
    <property type="protein sequence ID" value="PVH33967"/>
    <property type="gene ID" value="PAHAL_8G110800"/>
</dbReference>
<evidence type="ECO:0000313" key="2">
    <source>
        <dbReference type="EMBL" id="PVH33967.1"/>
    </source>
</evidence>
<name>A0A2T8I8G5_9POAL</name>
<sequence>MASGAPASTPSAFEITNRDTSTSYRRRRFLRLTMSPPITPAVAVPAAFRPPPRPPARVRRRRRHGSVAPAHPPRRCRGSYRAQRLPDVPTADASPCAGIDHLAYRGCKGTSVGNL</sequence>
<organism evidence="2">
    <name type="scientific">Panicum hallii</name>
    <dbReference type="NCBI Taxonomy" id="206008"/>
    <lineage>
        <taxon>Eukaryota</taxon>
        <taxon>Viridiplantae</taxon>
        <taxon>Streptophyta</taxon>
        <taxon>Embryophyta</taxon>
        <taxon>Tracheophyta</taxon>
        <taxon>Spermatophyta</taxon>
        <taxon>Magnoliopsida</taxon>
        <taxon>Liliopsida</taxon>
        <taxon>Poales</taxon>
        <taxon>Poaceae</taxon>
        <taxon>PACMAD clade</taxon>
        <taxon>Panicoideae</taxon>
        <taxon>Panicodae</taxon>
        <taxon>Paniceae</taxon>
        <taxon>Panicinae</taxon>
        <taxon>Panicum</taxon>
        <taxon>Panicum sect. Panicum</taxon>
    </lineage>
</organism>
<feature type="region of interest" description="Disordered" evidence="1">
    <location>
        <begin position="42"/>
        <end position="93"/>
    </location>
</feature>
<dbReference type="Proteomes" id="UP000243499">
    <property type="component" value="Chromosome 8"/>
</dbReference>
<proteinExistence type="predicted"/>
<feature type="region of interest" description="Disordered" evidence="1">
    <location>
        <begin position="1"/>
        <end position="20"/>
    </location>
</feature>
<feature type="compositionally biased region" description="Polar residues" evidence="1">
    <location>
        <begin position="1"/>
        <end position="11"/>
    </location>
</feature>